<keyword evidence="1" id="KW-0732">Signal</keyword>
<accession>A0A2V4X735</accession>
<evidence type="ECO:0000256" key="1">
    <source>
        <dbReference type="SAM" id="SignalP"/>
    </source>
</evidence>
<dbReference type="RefSeq" id="WP_110475741.1">
    <property type="nucleotide sequence ID" value="NZ_BMWQ01000003.1"/>
</dbReference>
<feature type="chain" id="PRO_5015908045" evidence="1">
    <location>
        <begin position="25"/>
        <end position="173"/>
    </location>
</feature>
<feature type="signal peptide" evidence="1">
    <location>
        <begin position="1"/>
        <end position="24"/>
    </location>
</feature>
<name>A0A2V4X735_9FLAO</name>
<dbReference type="OrthoDB" id="1426588at2"/>
<comment type="caution">
    <text evidence="2">The sequence shown here is derived from an EMBL/GenBank/DDBJ whole genome shotgun (WGS) entry which is preliminary data.</text>
</comment>
<organism evidence="2 3">
    <name type="scientific">Winogradskyella epiphytica</name>
    <dbReference type="NCBI Taxonomy" id="262005"/>
    <lineage>
        <taxon>Bacteria</taxon>
        <taxon>Pseudomonadati</taxon>
        <taxon>Bacteroidota</taxon>
        <taxon>Flavobacteriia</taxon>
        <taxon>Flavobacteriales</taxon>
        <taxon>Flavobacteriaceae</taxon>
        <taxon>Winogradskyella</taxon>
    </lineage>
</organism>
<keyword evidence="3" id="KW-1185">Reference proteome</keyword>
<proteinExistence type="predicted"/>
<gene>
    <name evidence="2" type="ORF">DFQ11_103210</name>
</gene>
<sequence>MMLSKIQNLFAIALIMCLSSCSSDDDSSDSMTELHGTWSVVSLSIETAFDLNNDGVASRNLVEETPCYNGDYVNFNSDGDVRVVTALTDISVNVNSSTDYNYTYECLPGIDQESTWTRNENVVTITMLGYTLSGTISGNTMTVVIPNFFQIQKYDGNAYYEVEEDVTVVYIKA</sequence>
<dbReference type="AlphaFoldDB" id="A0A2V4X735"/>
<protein>
    <submittedName>
        <fullName evidence="2">Lipocalin-like protein</fullName>
    </submittedName>
</protein>
<evidence type="ECO:0000313" key="2">
    <source>
        <dbReference type="EMBL" id="PYE81129.1"/>
    </source>
</evidence>
<dbReference type="Proteomes" id="UP000248054">
    <property type="component" value="Unassembled WGS sequence"/>
</dbReference>
<dbReference type="EMBL" id="QJTD01000003">
    <property type="protein sequence ID" value="PYE81129.1"/>
    <property type="molecule type" value="Genomic_DNA"/>
</dbReference>
<evidence type="ECO:0000313" key="3">
    <source>
        <dbReference type="Proteomes" id="UP000248054"/>
    </source>
</evidence>
<reference evidence="2 3" key="1">
    <citation type="submission" date="2018-06" db="EMBL/GenBank/DDBJ databases">
        <title>Genomic Encyclopedia of Type Strains, Phase III (KMG-III): the genomes of soil and plant-associated and newly described type strains.</title>
        <authorList>
            <person name="Whitman W."/>
        </authorList>
    </citation>
    <scope>NUCLEOTIDE SEQUENCE [LARGE SCALE GENOMIC DNA]</scope>
    <source>
        <strain evidence="2 3">CECT 7945</strain>
    </source>
</reference>